<accession>A0A0W0WVK8</accession>
<keyword evidence="1" id="KW-0119">Carbohydrate metabolism</keyword>
<protein>
    <recommendedName>
        <fullName evidence="1">Anhydro-N-acetylmuramic acid kinase</fullName>
        <ecNumber evidence="1">2.7.1.170</ecNumber>
    </recommendedName>
    <alternativeName>
        <fullName evidence="1">AnhMurNAc kinase</fullName>
    </alternativeName>
</protein>
<dbReference type="UniPathway" id="UPA00343"/>
<dbReference type="AlphaFoldDB" id="A0A0W0WVK8"/>
<dbReference type="GO" id="GO:0016773">
    <property type="term" value="F:phosphotransferase activity, alcohol group as acceptor"/>
    <property type="evidence" value="ECO:0007669"/>
    <property type="project" value="UniProtKB-UniRule"/>
</dbReference>
<dbReference type="PANTHER" id="PTHR30605">
    <property type="entry name" value="ANHYDRO-N-ACETYLMURAMIC ACID KINASE"/>
    <property type="match status" value="1"/>
</dbReference>
<dbReference type="Proteomes" id="UP000054725">
    <property type="component" value="Unassembled WGS sequence"/>
</dbReference>
<evidence type="ECO:0000313" key="2">
    <source>
        <dbReference type="EMBL" id="KTD36350.1"/>
    </source>
</evidence>
<dbReference type="GO" id="GO:0006040">
    <property type="term" value="P:amino sugar metabolic process"/>
    <property type="evidence" value="ECO:0007669"/>
    <property type="project" value="InterPro"/>
</dbReference>
<keyword evidence="3" id="KW-1185">Reference proteome</keyword>
<comment type="similarity">
    <text evidence="1">Belongs to the anhydro-N-acetylmuramic acid kinase family.</text>
</comment>
<dbReference type="UniPathway" id="UPA00544"/>
<dbReference type="GO" id="GO:0016301">
    <property type="term" value="F:kinase activity"/>
    <property type="evidence" value="ECO:0007669"/>
    <property type="project" value="UniProtKB-KW"/>
</dbReference>
<comment type="pathway">
    <text evidence="1">Amino-sugar metabolism; 1,6-anhydro-N-acetylmuramate degradation.</text>
</comment>
<dbReference type="STRING" id="45070.Lnau_1334"/>
<dbReference type="EC" id="2.7.1.170" evidence="1"/>
<organism evidence="2 3">
    <name type="scientific">Legionella nautarum</name>
    <dbReference type="NCBI Taxonomy" id="45070"/>
    <lineage>
        <taxon>Bacteria</taxon>
        <taxon>Pseudomonadati</taxon>
        <taxon>Pseudomonadota</taxon>
        <taxon>Gammaproteobacteria</taxon>
        <taxon>Legionellales</taxon>
        <taxon>Legionellaceae</taxon>
        <taxon>Legionella</taxon>
    </lineage>
</organism>
<gene>
    <name evidence="1 2" type="primary">anmK</name>
    <name evidence="2" type="ORF">Lnau_1334</name>
</gene>
<reference evidence="2 3" key="1">
    <citation type="submission" date="2015-11" db="EMBL/GenBank/DDBJ databases">
        <title>Genomic analysis of 38 Legionella species identifies large and diverse effector repertoires.</title>
        <authorList>
            <person name="Burstein D."/>
            <person name="Amaro F."/>
            <person name="Zusman T."/>
            <person name="Lifshitz Z."/>
            <person name="Cohen O."/>
            <person name="Gilbert J.A."/>
            <person name="Pupko T."/>
            <person name="Shuman H.A."/>
            <person name="Segal G."/>
        </authorList>
    </citation>
    <scope>NUCLEOTIDE SEQUENCE [LARGE SCALE GENOMIC DNA]</scope>
    <source>
        <strain evidence="2 3">ATCC 49506</strain>
    </source>
</reference>
<dbReference type="GO" id="GO:0005524">
    <property type="term" value="F:ATP binding"/>
    <property type="evidence" value="ECO:0007669"/>
    <property type="project" value="UniProtKB-UniRule"/>
</dbReference>
<dbReference type="PATRIC" id="fig|45070.6.peg.1400"/>
<comment type="function">
    <text evidence="1">Catalyzes the specific phosphorylation of 1,6-anhydro-N-acetylmuramic acid (anhMurNAc) with the simultaneous cleavage of the 1,6-anhydro ring, generating MurNAc-6-P. Is required for the utilization of anhMurNAc either imported from the medium or derived from its own cell wall murein, and thus plays a role in cell wall recycling.</text>
</comment>
<name>A0A0W0WVK8_9GAMM</name>
<proteinExistence type="inferred from homology"/>
<dbReference type="EMBL" id="LNYO01000013">
    <property type="protein sequence ID" value="KTD36350.1"/>
    <property type="molecule type" value="Genomic_DNA"/>
</dbReference>
<comment type="pathway">
    <text evidence="1">Cell wall biogenesis; peptidoglycan recycling.</text>
</comment>
<evidence type="ECO:0000256" key="1">
    <source>
        <dbReference type="HAMAP-Rule" id="MF_01270"/>
    </source>
</evidence>
<dbReference type="GO" id="GO:0009254">
    <property type="term" value="P:peptidoglycan turnover"/>
    <property type="evidence" value="ECO:0007669"/>
    <property type="project" value="UniProtKB-UniRule"/>
</dbReference>
<dbReference type="SUPFAM" id="SSF53067">
    <property type="entry name" value="Actin-like ATPase domain"/>
    <property type="match status" value="1"/>
</dbReference>
<dbReference type="CDD" id="cd24050">
    <property type="entry name" value="ASKHA_NBD_ANMK"/>
    <property type="match status" value="1"/>
</dbReference>
<evidence type="ECO:0000313" key="3">
    <source>
        <dbReference type="Proteomes" id="UP000054725"/>
    </source>
</evidence>
<dbReference type="Gene3D" id="3.30.420.40">
    <property type="match status" value="2"/>
</dbReference>
<feature type="binding site" evidence="1">
    <location>
        <begin position="16"/>
        <end position="23"/>
    </location>
    <ligand>
        <name>ATP</name>
        <dbReference type="ChEBI" id="CHEBI:30616"/>
    </ligand>
</feature>
<dbReference type="GO" id="GO:0097175">
    <property type="term" value="P:1,6-anhydro-N-acetyl-beta-muramic acid catabolic process"/>
    <property type="evidence" value="ECO:0007669"/>
    <property type="project" value="UniProtKB-UniRule"/>
</dbReference>
<dbReference type="PANTHER" id="PTHR30605:SF0">
    <property type="entry name" value="ANHYDRO-N-ACETYLMURAMIC ACID KINASE"/>
    <property type="match status" value="1"/>
</dbReference>
<comment type="caution">
    <text evidence="2">The sequence shown here is derived from an EMBL/GenBank/DDBJ whole genome shotgun (WGS) entry which is preliminary data.</text>
</comment>
<dbReference type="Pfam" id="PF03702">
    <property type="entry name" value="AnmK"/>
    <property type="match status" value="1"/>
</dbReference>
<dbReference type="OrthoDB" id="9763949at2"/>
<dbReference type="NCBIfam" id="NF007139">
    <property type="entry name" value="PRK09585.1-3"/>
    <property type="match status" value="1"/>
</dbReference>
<sequence>MSTANNKKLFIGLMSGTSMDGIDAALVDLSANQFITGLTRPYSAEAKSYLNAVLNGELTSLRAYSQLNTLLGREFASAAIELMDKVQISRETIQAIGSHGQTLCHDANADIPYTIQLGCAHTIAELTGITVVADFRTRDLVVGGQGAPFAPIYHQALFKGQNFPLAIVNIGGIANVTYMPDEVKVSGYDLGPGNCLMDAWIQKNLGPDYDEAGAWASKGKVIEPLLNKMLADPYFKREPPKSIGKEYFSLAWLETYLDAEYAAIDIQATLLELTATTIAQGIKKESLAPKQIFICGGGAHNVALLNSLAKLLPEIHVKSTDAININPDLIEALMFAWLAEKTLNKIPLDMGQITGAKQIAILGAIYPGGIDKSNSLRV</sequence>
<dbReference type="InterPro" id="IPR005338">
    <property type="entry name" value="Anhydro_N_Ac-Mur_kinase"/>
</dbReference>
<keyword evidence="1" id="KW-0067">ATP-binding</keyword>
<dbReference type="RefSeq" id="WP_058504356.1">
    <property type="nucleotide sequence ID" value="NZ_CAAAIF010000001.1"/>
</dbReference>
<dbReference type="HAMAP" id="MF_01270">
    <property type="entry name" value="AnhMurNAc_kinase"/>
    <property type="match status" value="1"/>
</dbReference>
<keyword evidence="1" id="KW-0547">Nucleotide-binding</keyword>
<comment type="catalytic activity">
    <reaction evidence="1">
        <text>1,6-anhydro-N-acetyl-beta-muramate + ATP + H2O = N-acetyl-D-muramate 6-phosphate + ADP + H(+)</text>
        <dbReference type="Rhea" id="RHEA:24952"/>
        <dbReference type="ChEBI" id="CHEBI:15377"/>
        <dbReference type="ChEBI" id="CHEBI:15378"/>
        <dbReference type="ChEBI" id="CHEBI:30616"/>
        <dbReference type="ChEBI" id="CHEBI:58690"/>
        <dbReference type="ChEBI" id="CHEBI:58722"/>
        <dbReference type="ChEBI" id="CHEBI:456216"/>
        <dbReference type="EC" id="2.7.1.170"/>
    </reaction>
</comment>
<keyword evidence="1" id="KW-0808">Transferase</keyword>
<dbReference type="InterPro" id="IPR043129">
    <property type="entry name" value="ATPase_NBD"/>
</dbReference>
<keyword evidence="1 2" id="KW-0418">Kinase</keyword>